<dbReference type="VEuPathDB" id="TriTrypDB:TM35_000372090"/>
<sequence>MRARSQMLMSFRGFGGNWGPAADHSRCLVVKGARRSATRGQPARFRGGFVTVSSAKPLFRGPLEMSLAICFPGPSRDEPRRPRGRLRLGCRRSFRHLAAGAPGGGKVGPPQVSANPPLGYEKKKRGRVGGKQGVLAGAPGVKGVGLFFFLSFFPRRPVVFLWVAWGWGVVFHGACCCLLFRCFFFFLCGVVVLVDVLVLSFGCVLLNVFFPTRGNIGGFNGRQTAERFFF</sequence>
<evidence type="ECO:0000313" key="2">
    <source>
        <dbReference type="EMBL" id="ORC85236.1"/>
    </source>
</evidence>
<dbReference type="EMBL" id="NBCO01000037">
    <property type="protein sequence ID" value="ORC85236.1"/>
    <property type="molecule type" value="Genomic_DNA"/>
</dbReference>
<feature type="transmembrane region" description="Helical" evidence="1">
    <location>
        <begin position="159"/>
        <end position="180"/>
    </location>
</feature>
<dbReference type="GeneID" id="39989289"/>
<accession>A0A1X0NKM0</accession>
<gene>
    <name evidence="2" type="ORF">TM35_000372090</name>
</gene>
<evidence type="ECO:0000256" key="1">
    <source>
        <dbReference type="SAM" id="Phobius"/>
    </source>
</evidence>
<protein>
    <submittedName>
        <fullName evidence="2">Uncharacterized protein</fullName>
    </submittedName>
</protein>
<proteinExistence type="predicted"/>
<feature type="transmembrane region" description="Helical" evidence="1">
    <location>
        <begin position="133"/>
        <end position="153"/>
    </location>
</feature>
<dbReference type="RefSeq" id="XP_028879302.1">
    <property type="nucleotide sequence ID" value="XM_029029509.1"/>
</dbReference>
<keyword evidence="3" id="KW-1185">Reference proteome</keyword>
<keyword evidence="1" id="KW-0812">Transmembrane</keyword>
<keyword evidence="1" id="KW-0472">Membrane</keyword>
<comment type="caution">
    <text evidence="2">The sequence shown here is derived from an EMBL/GenBank/DDBJ whole genome shotgun (WGS) entry which is preliminary data.</text>
</comment>
<name>A0A1X0NKM0_9TRYP</name>
<dbReference type="AlphaFoldDB" id="A0A1X0NKM0"/>
<reference evidence="2 3" key="1">
    <citation type="submission" date="2017-03" db="EMBL/GenBank/DDBJ databases">
        <title>An alternative strategy for trypanosome survival in the mammalian bloodstream revealed through genome and transcriptome analysis of the ubiquitous bovine parasite Trypanosoma (Megatrypanum) theileri.</title>
        <authorList>
            <person name="Kelly S."/>
            <person name="Ivens A."/>
            <person name="Mott A."/>
            <person name="O'Neill E."/>
            <person name="Emms D."/>
            <person name="Macleod O."/>
            <person name="Voorheis P."/>
            <person name="Matthews J."/>
            <person name="Matthews K."/>
            <person name="Carrington M."/>
        </authorList>
    </citation>
    <scope>NUCLEOTIDE SEQUENCE [LARGE SCALE GENOMIC DNA]</scope>
    <source>
        <strain evidence="2">Edinburgh</strain>
    </source>
</reference>
<evidence type="ECO:0000313" key="3">
    <source>
        <dbReference type="Proteomes" id="UP000192257"/>
    </source>
</evidence>
<keyword evidence="1" id="KW-1133">Transmembrane helix</keyword>
<feature type="transmembrane region" description="Helical" evidence="1">
    <location>
        <begin position="185"/>
        <end position="210"/>
    </location>
</feature>
<dbReference type="Proteomes" id="UP000192257">
    <property type="component" value="Unassembled WGS sequence"/>
</dbReference>
<organism evidence="2 3">
    <name type="scientific">Trypanosoma theileri</name>
    <dbReference type="NCBI Taxonomy" id="67003"/>
    <lineage>
        <taxon>Eukaryota</taxon>
        <taxon>Discoba</taxon>
        <taxon>Euglenozoa</taxon>
        <taxon>Kinetoplastea</taxon>
        <taxon>Metakinetoplastina</taxon>
        <taxon>Trypanosomatida</taxon>
        <taxon>Trypanosomatidae</taxon>
        <taxon>Trypanosoma</taxon>
    </lineage>
</organism>